<dbReference type="Pfam" id="PF16729">
    <property type="entry name" value="DUF5067"/>
    <property type="match status" value="1"/>
</dbReference>
<organism evidence="4 5">
    <name type="scientific">Parafannyhessea umbonata</name>
    <dbReference type="NCBI Taxonomy" id="604330"/>
    <lineage>
        <taxon>Bacteria</taxon>
        <taxon>Bacillati</taxon>
        <taxon>Actinomycetota</taxon>
        <taxon>Coriobacteriia</taxon>
        <taxon>Coriobacteriales</taxon>
        <taxon>Atopobiaceae</taxon>
        <taxon>Parafannyhessea</taxon>
    </lineage>
</organism>
<name>A0A6N7X8B5_9ACTN</name>
<dbReference type="Proteomes" id="UP000434342">
    <property type="component" value="Unassembled WGS sequence"/>
</dbReference>
<accession>A0A6N7X8B5</accession>
<evidence type="ECO:0000256" key="2">
    <source>
        <dbReference type="SAM" id="MobiDB-lite"/>
    </source>
</evidence>
<protein>
    <submittedName>
        <fullName evidence="4">DUF5067 domain-containing protein</fullName>
    </submittedName>
</protein>
<feature type="compositionally biased region" description="Basic and acidic residues" evidence="2">
    <location>
        <begin position="103"/>
        <end position="115"/>
    </location>
</feature>
<sequence length="229" mass="24504">MYPPHVTKFARLCCQQRTLLFPKPNIGRARRCACLTRGLAQATAQCKHERVRDEEKNMRINKAIIGACAASGALVLALAGCGSGGSSSGSKSSDDSSSAKQEQTAKKADPKKEASVKVTIDGAQMATDYEGNPCVVVNYTFTNVSNKEAQSFTSSTYTEVYQNGVQCDTAVTDAADDNSLLTNAQAGHSVQVQEAYSVKDTSDIEVKVYAVENMFDGKKPLAEQKISLS</sequence>
<feature type="domain" description="DUF5067" evidence="3">
    <location>
        <begin position="92"/>
        <end position="209"/>
    </location>
</feature>
<proteinExistence type="predicted"/>
<dbReference type="InterPro" id="IPR029050">
    <property type="entry name" value="Immunoprotect_excell_Ig-like"/>
</dbReference>
<feature type="compositionally biased region" description="Low complexity" evidence="2">
    <location>
        <begin position="88"/>
        <end position="100"/>
    </location>
</feature>
<evidence type="ECO:0000259" key="3">
    <source>
        <dbReference type="Pfam" id="PF16729"/>
    </source>
</evidence>
<keyword evidence="1" id="KW-0732">Signal</keyword>
<gene>
    <name evidence="4" type="ORF">FYJ69_07945</name>
</gene>
<dbReference type="EMBL" id="VUND01000002">
    <property type="protein sequence ID" value="MST60836.1"/>
    <property type="molecule type" value="Genomic_DNA"/>
</dbReference>
<evidence type="ECO:0000256" key="1">
    <source>
        <dbReference type="ARBA" id="ARBA00022729"/>
    </source>
</evidence>
<dbReference type="InterPro" id="IPR031989">
    <property type="entry name" value="DUF5067"/>
</dbReference>
<evidence type="ECO:0000313" key="4">
    <source>
        <dbReference type="EMBL" id="MST60836.1"/>
    </source>
</evidence>
<evidence type="ECO:0000313" key="5">
    <source>
        <dbReference type="Proteomes" id="UP000434342"/>
    </source>
</evidence>
<dbReference type="Gene3D" id="2.60.40.1240">
    <property type="match status" value="1"/>
</dbReference>
<reference evidence="4 5" key="1">
    <citation type="submission" date="2019-08" db="EMBL/GenBank/DDBJ databases">
        <title>In-depth cultivation of the pig gut microbiome towards novel bacterial diversity and tailored functional studies.</title>
        <authorList>
            <person name="Wylensek D."/>
            <person name="Hitch T.C.A."/>
            <person name="Clavel T."/>
        </authorList>
    </citation>
    <scope>NUCLEOTIDE SEQUENCE [LARGE SCALE GENOMIC DNA]</scope>
    <source>
        <strain evidence="4 5">WB01_CNA04</strain>
    </source>
</reference>
<comment type="caution">
    <text evidence="4">The sequence shown here is derived from an EMBL/GenBank/DDBJ whole genome shotgun (WGS) entry which is preliminary data.</text>
</comment>
<dbReference type="AlphaFoldDB" id="A0A6N7X8B5"/>
<feature type="region of interest" description="Disordered" evidence="2">
    <location>
        <begin position="87"/>
        <end position="115"/>
    </location>
</feature>